<sequence>MTCTPLKLAAALVLLPLASAAMAATNGGTIHFVGSIVEPPCTTSMADSSGSAAVQVSIHCEKRSAFDVAFQRVGPNANSPTTISLTRDGKLLGSEEAAQYRIALQGQTSLSLAAKKAAAGTPLGPLVMTITYQ</sequence>
<evidence type="ECO:0000313" key="2">
    <source>
        <dbReference type="EMBL" id="AMP10860.1"/>
    </source>
</evidence>
<proteinExistence type="predicted"/>
<dbReference type="EMBL" id="CP013235">
    <property type="protein sequence ID" value="AMP10860.1"/>
    <property type="molecule type" value="Genomic_DNA"/>
</dbReference>
<keyword evidence="1" id="KW-0732">Signal</keyword>
<dbReference type="OrthoDB" id="6046808at2"/>
<organism evidence="2 3">
    <name type="scientific">Collimonas arenae</name>
    <dbReference type="NCBI Taxonomy" id="279058"/>
    <lineage>
        <taxon>Bacteria</taxon>
        <taxon>Pseudomonadati</taxon>
        <taxon>Pseudomonadota</taxon>
        <taxon>Betaproteobacteria</taxon>
        <taxon>Burkholderiales</taxon>
        <taxon>Oxalobacteraceae</taxon>
        <taxon>Collimonas</taxon>
    </lineage>
</organism>
<feature type="signal peptide" evidence="1">
    <location>
        <begin position="1"/>
        <end position="23"/>
    </location>
</feature>
<dbReference type="Proteomes" id="UP000071778">
    <property type="component" value="Chromosome"/>
</dbReference>
<evidence type="ECO:0000256" key="1">
    <source>
        <dbReference type="SAM" id="SignalP"/>
    </source>
</evidence>
<name>A0A127QLD1_9BURK</name>
<keyword evidence="3" id="KW-1185">Reference proteome</keyword>
<evidence type="ECO:0000313" key="3">
    <source>
        <dbReference type="Proteomes" id="UP000071778"/>
    </source>
</evidence>
<feature type="chain" id="PRO_5007277985" description="Fimbrial protein" evidence="1">
    <location>
        <begin position="24"/>
        <end position="133"/>
    </location>
</feature>
<gene>
    <name evidence="2" type="ORF">CAter282_3153</name>
</gene>
<protein>
    <recommendedName>
        <fullName evidence="4">Fimbrial protein</fullName>
    </recommendedName>
</protein>
<evidence type="ECO:0008006" key="4">
    <source>
        <dbReference type="Google" id="ProtNLM"/>
    </source>
</evidence>
<reference evidence="2 3" key="1">
    <citation type="submission" date="2015-11" db="EMBL/GenBank/DDBJ databases">
        <title>Exploring the genomic traits of fungus-feeding bacterial genus Collimonas.</title>
        <authorList>
            <person name="Song C."/>
            <person name="Schmidt R."/>
            <person name="de Jager V."/>
            <person name="Krzyzanowska D."/>
            <person name="Jongedijk E."/>
            <person name="Cankar K."/>
            <person name="Beekwilder J."/>
            <person name="van Veen A."/>
            <person name="de Boer W."/>
            <person name="van Veen J.A."/>
            <person name="Garbeva P."/>
        </authorList>
    </citation>
    <scope>NUCLEOTIDE SEQUENCE [LARGE SCALE GENOMIC DNA]</scope>
    <source>
        <strain evidence="2 3">Ter282</strain>
    </source>
</reference>
<dbReference type="AlphaFoldDB" id="A0A127QLD1"/>
<accession>A0A127QLD1</accession>
<dbReference type="RefSeq" id="WP_061534002.1">
    <property type="nucleotide sequence ID" value="NZ_CP013233.1"/>
</dbReference>
<dbReference type="PATRIC" id="fig|279058.17.peg.3428"/>